<protein>
    <recommendedName>
        <fullName evidence="1">Retrotransposon gag domain-containing protein</fullName>
    </recommendedName>
</protein>
<dbReference type="Pfam" id="PF03732">
    <property type="entry name" value="Retrotrans_gag"/>
    <property type="match status" value="1"/>
</dbReference>
<evidence type="ECO:0000259" key="1">
    <source>
        <dbReference type="Pfam" id="PF03732"/>
    </source>
</evidence>
<organism evidence="2">
    <name type="scientific">Tanacetum cinerariifolium</name>
    <name type="common">Dalmatian daisy</name>
    <name type="synonym">Chrysanthemum cinerariifolium</name>
    <dbReference type="NCBI Taxonomy" id="118510"/>
    <lineage>
        <taxon>Eukaryota</taxon>
        <taxon>Viridiplantae</taxon>
        <taxon>Streptophyta</taxon>
        <taxon>Embryophyta</taxon>
        <taxon>Tracheophyta</taxon>
        <taxon>Spermatophyta</taxon>
        <taxon>Magnoliopsida</taxon>
        <taxon>eudicotyledons</taxon>
        <taxon>Gunneridae</taxon>
        <taxon>Pentapetalae</taxon>
        <taxon>asterids</taxon>
        <taxon>campanulids</taxon>
        <taxon>Asterales</taxon>
        <taxon>Asteraceae</taxon>
        <taxon>Asteroideae</taxon>
        <taxon>Anthemideae</taxon>
        <taxon>Anthemidinae</taxon>
        <taxon>Tanacetum</taxon>
    </lineage>
</organism>
<reference evidence="2" key="1">
    <citation type="journal article" date="2019" name="Sci. Rep.">
        <title>Draft genome of Tanacetum cinerariifolium, the natural source of mosquito coil.</title>
        <authorList>
            <person name="Yamashiro T."/>
            <person name="Shiraishi A."/>
            <person name="Satake H."/>
            <person name="Nakayama K."/>
        </authorList>
    </citation>
    <scope>NUCLEOTIDE SEQUENCE</scope>
</reference>
<feature type="domain" description="Retrotransposon gag" evidence="1">
    <location>
        <begin position="148"/>
        <end position="213"/>
    </location>
</feature>
<comment type="caution">
    <text evidence="2">The sequence shown here is derived from an EMBL/GenBank/DDBJ whole genome shotgun (WGS) entry which is preliminary data.</text>
</comment>
<dbReference type="EMBL" id="BKCJ010009465">
    <property type="protein sequence ID" value="GEU87089.1"/>
    <property type="molecule type" value="Genomic_DNA"/>
</dbReference>
<sequence>MILMISTWSLRKILKKSLRRILRKNLKRTLKKSRRRLQRWRGSYERELVVENIKLRELKTDEISNTLLRMGQERTERELYRLRAWTYDFYEEMVQAGVVGVRPNEAIDVNCQPHSSNGTESVVRLTRWFEKMEQVFEISKCAKEDKTNVRTMMTTEYCPATEIQKIKQELWTLTVKGDDIEEYYNRLHELALMCPNMVTPKKNKIERYIRGLPKKVKVNVTSSKPASLHDAINMDRENKRREAAKAYVAAPAGGKVYLGNIPLCNRFVNPTGYFSIQPRVGFSPRTSERRLEANVAELMIHLFSRPSYTKSKKFAICCRL</sequence>
<dbReference type="InterPro" id="IPR005162">
    <property type="entry name" value="Retrotrans_gag_dom"/>
</dbReference>
<gene>
    <name evidence="2" type="ORF">Tci_059067</name>
</gene>
<dbReference type="AlphaFoldDB" id="A0A6L2NNX0"/>
<evidence type="ECO:0000313" key="2">
    <source>
        <dbReference type="EMBL" id="GEU87089.1"/>
    </source>
</evidence>
<name>A0A6L2NNX0_TANCI</name>
<accession>A0A6L2NNX0</accession>
<proteinExistence type="predicted"/>